<evidence type="ECO:0000313" key="6">
    <source>
        <dbReference type="Proteomes" id="UP000321405"/>
    </source>
</evidence>
<dbReference type="RefSeq" id="WP_147092429.1">
    <property type="nucleotide sequence ID" value="NZ_BJVC01000001.1"/>
</dbReference>
<keyword evidence="2" id="KW-0812">Transmembrane</keyword>
<dbReference type="Gene3D" id="3.10.450.240">
    <property type="match status" value="1"/>
</dbReference>
<gene>
    <name evidence="5" type="ORF">SSA02_06510</name>
</gene>
<dbReference type="EMBL" id="BJVC01000001">
    <property type="protein sequence ID" value="GEL01488.1"/>
    <property type="molecule type" value="Genomic_DNA"/>
</dbReference>
<evidence type="ECO:0000256" key="2">
    <source>
        <dbReference type="SAM" id="Phobius"/>
    </source>
</evidence>
<dbReference type="Proteomes" id="UP000321405">
    <property type="component" value="Unassembled WGS sequence"/>
</dbReference>
<protein>
    <submittedName>
        <fullName evidence="5">Membrane protein</fullName>
    </submittedName>
</protein>
<accession>A0A511BU45</accession>
<feature type="transmembrane region" description="Helical" evidence="2">
    <location>
        <begin position="120"/>
        <end position="143"/>
    </location>
</feature>
<feature type="domain" description="Tim44-like" evidence="4">
    <location>
        <begin position="171"/>
        <end position="315"/>
    </location>
</feature>
<comment type="caution">
    <text evidence="5">The sequence shown here is derived from an EMBL/GenBank/DDBJ whole genome shotgun (WGS) entry which is preliminary data.</text>
</comment>
<feature type="signal peptide" evidence="3">
    <location>
        <begin position="1"/>
        <end position="25"/>
    </location>
</feature>
<feature type="region of interest" description="Disordered" evidence="1">
    <location>
        <begin position="22"/>
        <end position="57"/>
    </location>
</feature>
<dbReference type="PANTHER" id="PTHR41542:SF1">
    <property type="entry name" value="BLL5807 PROTEIN"/>
    <property type="match status" value="1"/>
</dbReference>
<evidence type="ECO:0000259" key="4">
    <source>
        <dbReference type="SMART" id="SM00978"/>
    </source>
</evidence>
<sequence>MTRPVLKAFVLLAALAPLLTPPADARPGGGRSMGSRGSRTYSAPPMTRTSPFAARPMERSYAPRTQTPGMNAPFSRPANRPLGFAQRRPFLTGFAGGLLGAGLFGMLSGHGFFGGIGGGLSFLGFLFQVAIFGFLIVMLLRWLGNRRNNAAPNAFGGGSFPGSNPAGGAPFQGGFPNGAGAPQVTISNSDYQDFQRLLLDIQAAWSAQNMRALSTMATPEMVSYFSEQLSDYASRGARNIVSDVRFLQGDLAEAWHEGNMTYATVAMQYSLIDVTTDSFGNVIDGSKTERQTVTELWTFVRADGRGNWILSAIQQTG</sequence>
<keyword evidence="2" id="KW-0472">Membrane</keyword>
<organism evidence="5 6">
    <name type="scientific">Swaminathania salitolerans</name>
    <dbReference type="NCBI Taxonomy" id="182838"/>
    <lineage>
        <taxon>Bacteria</taxon>
        <taxon>Pseudomonadati</taxon>
        <taxon>Pseudomonadota</taxon>
        <taxon>Alphaproteobacteria</taxon>
        <taxon>Acetobacterales</taxon>
        <taxon>Acetobacteraceae</taxon>
        <taxon>Swaminathania</taxon>
    </lineage>
</organism>
<feature type="transmembrane region" description="Helical" evidence="2">
    <location>
        <begin position="90"/>
        <end position="113"/>
    </location>
</feature>
<keyword evidence="3" id="KW-0732">Signal</keyword>
<evidence type="ECO:0000256" key="3">
    <source>
        <dbReference type="SAM" id="SignalP"/>
    </source>
</evidence>
<dbReference type="SMART" id="SM00978">
    <property type="entry name" value="Tim44"/>
    <property type="match status" value="1"/>
</dbReference>
<feature type="chain" id="PRO_5022117810" evidence="3">
    <location>
        <begin position="26"/>
        <end position="317"/>
    </location>
</feature>
<dbReference type="Pfam" id="PF04280">
    <property type="entry name" value="Tim44"/>
    <property type="match status" value="1"/>
</dbReference>
<dbReference type="SUPFAM" id="SSF54427">
    <property type="entry name" value="NTF2-like"/>
    <property type="match status" value="1"/>
</dbReference>
<dbReference type="PANTHER" id="PTHR41542">
    <property type="entry name" value="BLL5807 PROTEIN"/>
    <property type="match status" value="1"/>
</dbReference>
<dbReference type="InterPro" id="IPR032710">
    <property type="entry name" value="NTF2-like_dom_sf"/>
</dbReference>
<reference evidence="5 6" key="1">
    <citation type="submission" date="2019-07" db="EMBL/GenBank/DDBJ databases">
        <title>Whole genome shotgun sequence of Swaminathania salitolerans NBRC 104436.</title>
        <authorList>
            <person name="Hosoyama A."/>
            <person name="Uohara A."/>
            <person name="Ohji S."/>
            <person name="Ichikawa N."/>
        </authorList>
    </citation>
    <scope>NUCLEOTIDE SEQUENCE [LARGE SCALE GENOMIC DNA]</scope>
    <source>
        <strain evidence="5 6">NBRC 104436</strain>
    </source>
</reference>
<name>A0A511BU45_9PROT</name>
<dbReference type="InterPro" id="IPR007379">
    <property type="entry name" value="Tim44-like_dom"/>
</dbReference>
<proteinExistence type="predicted"/>
<dbReference type="OrthoDB" id="9780873at2"/>
<dbReference type="AlphaFoldDB" id="A0A511BU45"/>
<evidence type="ECO:0000256" key="1">
    <source>
        <dbReference type="SAM" id="MobiDB-lite"/>
    </source>
</evidence>
<keyword evidence="6" id="KW-1185">Reference proteome</keyword>
<evidence type="ECO:0000313" key="5">
    <source>
        <dbReference type="EMBL" id="GEL01488.1"/>
    </source>
</evidence>
<keyword evidence="2" id="KW-1133">Transmembrane helix</keyword>